<keyword evidence="2" id="KW-1185">Reference proteome</keyword>
<evidence type="ECO:0000313" key="1">
    <source>
        <dbReference type="EMBL" id="KAK9762558.1"/>
    </source>
</evidence>
<evidence type="ECO:0000313" key="2">
    <source>
        <dbReference type="Proteomes" id="UP001479436"/>
    </source>
</evidence>
<comment type="caution">
    <text evidence="1">The sequence shown here is derived from an EMBL/GenBank/DDBJ whole genome shotgun (WGS) entry which is preliminary data.</text>
</comment>
<dbReference type="EMBL" id="JASJQH010000912">
    <property type="protein sequence ID" value="KAK9762558.1"/>
    <property type="molecule type" value="Genomic_DNA"/>
</dbReference>
<sequence>MPPTYDQFALLDLRHDNDLFQESHFERFPKGGRTNIYGVATFKSILPTSKDSRPLAKLYPHAKHTLVSSFTGLTGFLSDEARWKRVDIDLPTDNGEIISIDAFEIITESDSASLVVATAVAKVDEETQENDFLLNIYGFGYTGTTIEDNLLELPAHCQQILLDYVPAQISHIK</sequence>
<protein>
    <submittedName>
        <fullName evidence="1">Uncharacterized protein</fullName>
    </submittedName>
</protein>
<accession>A0ABR2WM36</accession>
<proteinExistence type="predicted"/>
<organism evidence="1 2">
    <name type="scientific">Basidiobolus ranarum</name>
    <dbReference type="NCBI Taxonomy" id="34480"/>
    <lineage>
        <taxon>Eukaryota</taxon>
        <taxon>Fungi</taxon>
        <taxon>Fungi incertae sedis</taxon>
        <taxon>Zoopagomycota</taxon>
        <taxon>Entomophthoromycotina</taxon>
        <taxon>Basidiobolomycetes</taxon>
        <taxon>Basidiobolales</taxon>
        <taxon>Basidiobolaceae</taxon>
        <taxon>Basidiobolus</taxon>
    </lineage>
</organism>
<dbReference type="Proteomes" id="UP001479436">
    <property type="component" value="Unassembled WGS sequence"/>
</dbReference>
<reference evidence="1 2" key="1">
    <citation type="submission" date="2023-04" db="EMBL/GenBank/DDBJ databases">
        <title>Genome of Basidiobolus ranarum AG-B5.</title>
        <authorList>
            <person name="Stajich J.E."/>
            <person name="Carter-House D."/>
            <person name="Gryganskyi A."/>
        </authorList>
    </citation>
    <scope>NUCLEOTIDE SEQUENCE [LARGE SCALE GENOMIC DNA]</scope>
    <source>
        <strain evidence="1 2">AG-B5</strain>
    </source>
</reference>
<gene>
    <name evidence="1" type="ORF">K7432_011593</name>
</gene>
<name>A0ABR2WM36_9FUNG</name>